<name>A0A1I8J9N2_9PLAT</name>
<evidence type="ECO:0000313" key="2">
    <source>
        <dbReference type="Proteomes" id="UP000095280"/>
    </source>
</evidence>
<dbReference type="WBParaSite" id="maker-uti_cns_0000701-snap-gene-0.6-mRNA-1">
    <property type="protein sequence ID" value="maker-uti_cns_0000701-snap-gene-0.6-mRNA-1"/>
    <property type="gene ID" value="maker-uti_cns_0000701-snap-gene-0.6"/>
</dbReference>
<dbReference type="WBParaSite" id="maker-uti_cns_0046246-snap-gene-0.4-mRNA-1">
    <property type="protein sequence ID" value="maker-uti_cns_0046246-snap-gene-0.4-mRNA-1"/>
    <property type="gene ID" value="maker-uti_cns_0046246-snap-gene-0.4"/>
</dbReference>
<reference evidence="3 4" key="1">
    <citation type="submission" date="2016-11" db="UniProtKB">
        <authorList>
            <consortium name="WormBaseParasite"/>
        </authorList>
    </citation>
    <scope>IDENTIFICATION</scope>
</reference>
<organism evidence="2 4">
    <name type="scientific">Macrostomum lignano</name>
    <dbReference type="NCBI Taxonomy" id="282301"/>
    <lineage>
        <taxon>Eukaryota</taxon>
        <taxon>Metazoa</taxon>
        <taxon>Spiralia</taxon>
        <taxon>Lophotrochozoa</taxon>
        <taxon>Platyhelminthes</taxon>
        <taxon>Rhabditophora</taxon>
        <taxon>Macrostomorpha</taxon>
        <taxon>Macrostomida</taxon>
        <taxon>Macrostomidae</taxon>
        <taxon>Macrostomum</taxon>
    </lineage>
</organism>
<evidence type="ECO:0000256" key="1">
    <source>
        <dbReference type="SAM" id="MobiDB-lite"/>
    </source>
</evidence>
<sequence length="195" mass="20736">GRGGIERQSGCQHALKIEVLTVPADITVPHVKEEPPAAQRTCLGGLPFDPGRPQVRSAARTPEGSAVAGDGRNRPALQRRDADADGYARAAAGLGALRAAPVGTEALYDRAKLQRPSIILRRRRLQLEGHAIRAEGYCPQPVQDVLLLTLKAAFSGGVRPKPVDTWTASYRTPGRPTLPTGRTSSALRLCGARAI</sequence>
<accession>A0A1I8J9N2</accession>
<dbReference type="Proteomes" id="UP000095280">
    <property type="component" value="Unplaced"/>
</dbReference>
<feature type="region of interest" description="Disordered" evidence="1">
    <location>
        <begin position="33"/>
        <end position="78"/>
    </location>
</feature>
<evidence type="ECO:0000313" key="3">
    <source>
        <dbReference type="WBParaSite" id="maker-uti_cns_0000701-snap-gene-0.6-mRNA-1"/>
    </source>
</evidence>
<dbReference type="AlphaFoldDB" id="A0A1I8J9N2"/>
<keyword evidence="2" id="KW-1185">Reference proteome</keyword>
<evidence type="ECO:0000313" key="4">
    <source>
        <dbReference type="WBParaSite" id="maker-uti_cns_0046246-snap-gene-0.4-mRNA-1"/>
    </source>
</evidence>
<proteinExistence type="predicted"/>
<protein>
    <submittedName>
        <fullName evidence="3 4">Transposase</fullName>
    </submittedName>
</protein>